<name>A0AAN6XXJ8_9PEZI</name>
<proteinExistence type="predicted"/>
<feature type="signal peptide" evidence="3">
    <location>
        <begin position="1"/>
        <end position="26"/>
    </location>
</feature>
<feature type="compositionally biased region" description="Low complexity" evidence="1">
    <location>
        <begin position="214"/>
        <end position="238"/>
    </location>
</feature>
<evidence type="ECO:0000313" key="5">
    <source>
        <dbReference type="Proteomes" id="UP001303160"/>
    </source>
</evidence>
<keyword evidence="2" id="KW-1133">Transmembrane helix</keyword>
<evidence type="ECO:0000256" key="3">
    <source>
        <dbReference type="SAM" id="SignalP"/>
    </source>
</evidence>
<sequence length="374" mass="40345">MVPTSLPRKLLCFLLLIISSISLASARKCYYHKGNVATDLTECDKLKVPESEINVCCRPGDICMRNNLCLHREAKHVDVYYRGGCTVDSWGNADEFCPPMVCLKHEEVWDMLPCDKSGTSWYCKEDYPGPDKASDLRTCKGAVELLLMGFAGGLTEFFGTAIKPQSSSTAKPTETSDEGDPVRTSSKDIDSSTSASPSTDSAADTGPTETSKISSTATEAPATASPTVTPSISPSTAPDNSTGASPPPSPDEPQQNNNSVPIGIGAGVGIAVAIAGSLLAFFYIRKRQREAPIRAESPPPLDPNIQKPDNNYYPFVPYPSAAQQGSISSRNDYLRQPKIPIITESMAPPPQENNVYPGQPRYQPPKRTFSHELP</sequence>
<evidence type="ECO:0000256" key="1">
    <source>
        <dbReference type="SAM" id="MobiDB-lite"/>
    </source>
</evidence>
<accession>A0AAN6XXJ8</accession>
<keyword evidence="5" id="KW-1185">Reference proteome</keyword>
<dbReference type="AlphaFoldDB" id="A0AAN6XXJ8"/>
<evidence type="ECO:0000256" key="2">
    <source>
        <dbReference type="SAM" id="Phobius"/>
    </source>
</evidence>
<feature type="compositionally biased region" description="Low complexity" evidence="1">
    <location>
        <begin position="191"/>
        <end position="205"/>
    </location>
</feature>
<feature type="compositionally biased region" description="Polar residues" evidence="1">
    <location>
        <begin position="164"/>
        <end position="173"/>
    </location>
</feature>
<keyword evidence="2" id="KW-0812">Transmembrane</keyword>
<keyword evidence="2" id="KW-0472">Membrane</keyword>
<feature type="chain" id="PRO_5042955620" evidence="3">
    <location>
        <begin position="27"/>
        <end position="374"/>
    </location>
</feature>
<evidence type="ECO:0000313" key="4">
    <source>
        <dbReference type="EMBL" id="KAK4205512.1"/>
    </source>
</evidence>
<reference evidence="4" key="2">
    <citation type="submission" date="2023-05" db="EMBL/GenBank/DDBJ databases">
        <authorList>
            <consortium name="Lawrence Berkeley National Laboratory"/>
            <person name="Steindorff A."/>
            <person name="Hensen N."/>
            <person name="Bonometti L."/>
            <person name="Westerberg I."/>
            <person name="Brannstrom I.O."/>
            <person name="Guillou S."/>
            <person name="Cros-Aarteil S."/>
            <person name="Calhoun S."/>
            <person name="Haridas S."/>
            <person name="Kuo A."/>
            <person name="Mondo S."/>
            <person name="Pangilinan J."/>
            <person name="Riley R."/>
            <person name="Labutti K."/>
            <person name="Andreopoulos B."/>
            <person name="Lipzen A."/>
            <person name="Chen C."/>
            <person name="Yanf M."/>
            <person name="Daum C."/>
            <person name="Ng V."/>
            <person name="Clum A."/>
            <person name="Ohm R."/>
            <person name="Martin F."/>
            <person name="Silar P."/>
            <person name="Natvig D."/>
            <person name="Lalanne C."/>
            <person name="Gautier V."/>
            <person name="Ament-Velasquez S.L."/>
            <person name="Kruys A."/>
            <person name="Hutchinson M.I."/>
            <person name="Powell A.J."/>
            <person name="Barry K."/>
            <person name="Miller A.N."/>
            <person name="Grigoriev I.V."/>
            <person name="Debuchy R."/>
            <person name="Gladieux P."/>
            <person name="Thoren M.H."/>
            <person name="Johannesson H."/>
        </authorList>
    </citation>
    <scope>NUCLEOTIDE SEQUENCE</scope>
    <source>
        <strain evidence="4">CBS 315.58</strain>
    </source>
</reference>
<gene>
    <name evidence="4" type="ORF">QBC40DRAFT_271093</name>
</gene>
<keyword evidence="3" id="KW-0732">Signal</keyword>
<feature type="compositionally biased region" description="Polar residues" evidence="1">
    <location>
        <begin position="321"/>
        <end position="331"/>
    </location>
</feature>
<reference evidence="4" key="1">
    <citation type="journal article" date="2023" name="Mol. Phylogenet. Evol.">
        <title>Genome-scale phylogeny and comparative genomics of the fungal order Sordariales.</title>
        <authorList>
            <person name="Hensen N."/>
            <person name="Bonometti L."/>
            <person name="Westerberg I."/>
            <person name="Brannstrom I.O."/>
            <person name="Guillou S."/>
            <person name="Cros-Aarteil S."/>
            <person name="Calhoun S."/>
            <person name="Haridas S."/>
            <person name="Kuo A."/>
            <person name="Mondo S."/>
            <person name="Pangilinan J."/>
            <person name="Riley R."/>
            <person name="LaButti K."/>
            <person name="Andreopoulos B."/>
            <person name="Lipzen A."/>
            <person name="Chen C."/>
            <person name="Yan M."/>
            <person name="Daum C."/>
            <person name="Ng V."/>
            <person name="Clum A."/>
            <person name="Steindorff A."/>
            <person name="Ohm R.A."/>
            <person name="Martin F."/>
            <person name="Silar P."/>
            <person name="Natvig D.O."/>
            <person name="Lalanne C."/>
            <person name="Gautier V."/>
            <person name="Ament-Velasquez S.L."/>
            <person name="Kruys A."/>
            <person name="Hutchinson M.I."/>
            <person name="Powell A.J."/>
            <person name="Barry K."/>
            <person name="Miller A.N."/>
            <person name="Grigoriev I.V."/>
            <person name="Debuchy R."/>
            <person name="Gladieux P."/>
            <person name="Hiltunen Thoren M."/>
            <person name="Johannesson H."/>
        </authorList>
    </citation>
    <scope>NUCLEOTIDE SEQUENCE</scope>
    <source>
        <strain evidence="4">CBS 315.58</strain>
    </source>
</reference>
<feature type="region of interest" description="Disordered" evidence="1">
    <location>
        <begin position="294"/>
        <end position="374"/>
    </location>
</feature>
<feature type="region of interest" description="Disordered" evidence="1">
    <location>
        <begin position="164"/>
        <end position="260"/>
    </location>
</feature>
<protein>
    <submittedName>
        <fullName evidence="4">Uncharacterized protein</fullName>
    </submittedName>
</protein>
<dbReference type="EMBL" id="MU863876">
    <property type="protein sequence ID" value="KAK4205512.1"/>
    <property type="molecule type" value="Genomic_DNA"/>
</dbReference>
<comment type="caution">
    <text evidence="4">The sequence shown here is derived from an EMBL/GenBank/DDBJ whole genome shotgun (WGS) entry which is preliminary data.</text>
</comment>
<organism evidence="4 5">
    <name type="scientific">Triangularia verruculosa</name>
    <dbReference type="NCBI Taxonomy" id="2587418"/>
    <lineage>
        <taxon>Eukaryota</taxon>
        <taxon>Fungi</taxon>
        <taxon>Dikarya</taxon>
        <taxon>Ascomycota</taxon>
        <taxon>Pezizomycotina</taxon>
        <taxon>Sordariomycetes</taxon>
        <taxon>Sordariomycetidae</taxon>
        <taxon>Sordariales</taxon>
        <taxon>Podosporaceae</taxon>
        <taxon>Triangularia</taxon>
    </lineage>
</organism>
<feature type="transmembrane region" description="Helical" evidence="2">
    <location>
        <begin position="262"/>
        <end position="284"/>
    </location>
</feature>
<dbReference type="Proteomes" id="UP001303160">
    <property type="component" value="Unassembled WGS sequence"/>
</dbReference>